<keyword evidence="2" id="KW-1185">Reference proteome</keyword>
<dbReference type="OrthoDB" id="7007761at2"/>
<name>A0A2Z4FKF8_9DELT</name>
<accession>A0A2Z4FKF8</accession>
<evidence type="ECO:0000313" key="2">
    <source>
        <dbReference type="Proteomes" id="UP000249799"/>
    </source>
</evidence>
<gene>
    <name evidence="1" type="ORF">DN745_08850</name>
</gene>
<organism evidence="1 2">
    <name type="scientific">Bradymonas sediminis</name>
    <dbReference type="NCBI Taxonomy" id="1548548"/>
    <lineage>
        <taxon>Bacteria</taxon>
        <taxon>Deltaproteobacteria</taxon>
        <taxon>Bradymonadales</taxon>
        <taxon>Bradymonadaceae</taxon>
        <taxon>Bradymonas</taxon>
    </lineage>
</organism>
<evidence type="ECO:0000313" key="1">
    <source>
        <dbReference type="EMBL" id="AWV89439.1"/>
    </source>
</evidence>
<dbReference type="Proteomes" id="UP000249799">
    <property type="component" value="Chromosome"/>
</dbReference>
<protein>
    <submittedName>
        <fullName evidence="1">Uncharacterized protein</fullName>
    </submittedName>
</protein>
<sequence>MIVSQLKWMSKAGAEAEVLVASTTGDFAVWAFCCPCDFAVGDAVELPLGTLDVIAFATEEREPRAYWQKSLGPWCYNFVGRLLDTSTSLADVGGLLIELDTDIPWEIEEGDWFEFTCGRLDL</sequence>
<dbReference type="KEGG" id="bsed:DN745_08850"/>
<dbReference type="AlphaFoldDB" id="A0A2Z4FKF8"/>
<proteinExistence type="predicted"/>
<dbReference type="EMBL" id="CP030032">
    <property type="protein sequence ID" value="AWV89439.1"/>
    <property type="molecule type" value="Genomic_DNA"/>
</dbReference>
<reference evidence="1 2" key="1">
    <citation type="submission" date="2018-06" db="EMBL/GenBank/DDBJ databases">
        <title>Lujinxingia sediminis gen. nov. sp. nov., a new facultative anaerobic member of the class Deltaproteobacteria, and proposal of Lujinxingaceae fam. nov.</title>
        <authorList>
            <person name="Guo L.-Y."/>
            <person name="Li C.-M."/>
            <person name="Wang S."/>
            <person name="Du Z.-J."/>
        </authorList>
    </citation>
    <scope>NUCLEOTIDE SEQUENCE [LARGE SCALE GENOMIC DNA]</scope>
    <source>
        <strain evidence="1 2">FA350</strain>
    </source>
</reference>
<dbReference type="RefSeq" id="WP_111334058.1">
    <property type="nucleotide sequence ID" value="NZ_CP030032.1"/>
</dbReference>